<dbReference type="EMBL" id="JBHUKQ010000011">
    <property type="protein sequence ID" value="MFD2482273.1"/>
    <property type="molecule type" value="Genomic_DNA"/>
</dbReference>
<reference evidence="9" key="1">
    <citation type="journal article" date="2019" name="Int. J. Syst. Evol. Microbiol.">
        <title>The Global Catalogue of Microorganisms (GCM) 10K type strain sequencing project: providing services to taxonomists for standard genome sequencing and annotation.</title>
        <authorList>
            <consortium name="The Broad Institute Genomics Platform"/>
            <consortium name="The Broad Institute Genome Sequencing Center for Infectious Disease"/>
            <person name="Wu L."/>
            <person name="Ma J."/>
        </authorList>
    </citation>
    <scope>NUCLEOTIDE SEQUENCE [LARGE SCALE GENOMIC DNA]</scope>
    <source>
        <strain evidence="9">CGMCC 4.7638</strain>
    </source>
</reference>
<evidence type="ECO:0000256" key="6">
    <source>
        <dbReference type="SAM" id="Phobius"/>
    </source>
</evidence>
<dbReference type="InterPro" id="IPR038766">
    <property type="entry name" value="Membrane_comp_ABC_pdt"/>
</dbReference>
<dbReference type="Proteomes" id="UP001597542">
    <property type="component" value="Unassembled WGS sequence"/>
</dbReference>
<keyword evidence="3 6" id="KW-0812">Transmembrane</keyword>
<evidence type="ECO:0000313" key="8">
    <source>
        <dbReference type="EMBL" id="MFD2482273.1"/>
    </source>
</evidence>
<feature type="transmembrane region" description="Helical" evidence="6">
    <location>
        <begin position="289"/>
        <end position="310"/>
    </location>
</feature>
<dbReference type="PANTHER" id="PTHR30287">
    <property type="entry name" value="MEMBRANE COMPONENT OF PREDICTED ABC SUPERFAMILY METABOLITE UPTAKE TRANSPORTER"/>
    <property type="match status" value="1"/>
</dbReference>
<comment type="caution">
    <text evidence="8">The sequence shown here is derived from an EMBL/GenBank/DDBJ whole genome shotgun (WGS) entry which is preliminary data.</text>
</comment>
<evidence type="ECO:0000256" key="3">
    <source>
        <dbReference type="ARBA" id="ARBA00022692"/>
    </source>
</evidence>
<evidence type="ECO:0000256" key="2">
    <source>
        <dbReference type="ARBA" id="ARBA00022475"/>
    </source>
</evidence>
<feature type="transmembrane region" description="Helical" evidence="6">
    <location>
        <begin position="729"/>
        <end position="753"/>
    </location>
</feature>
<evidence type="ECO:0000256" key="1">
    <source>
        <dbReference type="ARBA" id="ARBA00004651"/>
    </source>
</evidence>
<feature type="transmembrane region" description="Helical" evidence="6">
    <location>
        <begin position="698"/>
        <end position="717"/>
    </location>
</feature>
<dbReference type="InterPro" id="IPR003838">
    <property type="entry name" value="ABC3_permease_C"/>
</dbReference>
<evidence type="ECO:0000259" key="7">
    <source>
        <dbReference type="Pfam" id="PF02687"/>
    </source>
</evidence>
<keyword evidence="5 6" id="KW-0472">Membrane</keyword>
<evidence type="ECO:0000256" key="4">
    <source>
        <dbReference type="ARBA" id="ARBA00022989"/>
    </source>
</evidence>
<feature type="transmembrane region" description="Helical" evidence="6">
    <location>
        <begin position="641"/>
        <end position="661"/>
    </location>
</feature>
<protein>
    <submittedName>
        <fullName evidence="8">FtsX-like permease family protein</fullName>
    </submittedName>
</protein>
<evidence type="ECO:0000313" key="9">
    <source>
        <dbReference type="Proteomes" id="UP001597542"/>
    </source>
</evidence>
<feature type="transmembrane region" description="Helical" evidence="6">
    <location>
        <begin position="21"/>
        <end position="41"/>
    </location>
</feature>
<feature type="transmembrane region" description="Helical" evidence="6">
    <location>
        <begin position="190"/>
        <end position="215"/>
    </location>
</feature>
<proteinExistence type="predicted"/>
<comment type="subcellular location">
    <subcellularLocation>
        <location evidence="1">Cell membrane</location>
        <topology evidence="1">Multi-pass membrane protein</topology>
    </subcellularLocation>
</comment>
<feature type="transmembrane region" description="Helical" evidence="6">
    <location>
        <begin position="411"/>
        <end position="432"/>
    </location>
</feature>
<sequence length="765" mass="79565">MTRDLLLGLRLAVGGGRMSGSALLRLAMTAFGIALAVAVLLPAASVSHLVNARADRAAAIKQDTAPREGIAPLATYRWYPSVGADFLQLTAVAPTGPNSPVPPGLDRLPAPGEVIVSPALAEKLNSADGASVKARLPGNVVGQIAEPGVSDAADLTAYYGSTPAEIKAEGENASSVYAYGKPAEGFTLPLVMWMVIAPIAAVLLLPLLIFVTTASRMGAAQRERRLAALRLIGVDARSIKRVAAAESLVGAVIGLVAGGALFYALRPFIGDWLPFGLRVFADDFTPSWISLLVIVLLVPGLAVGSALFGLRRTIVEPLGVVRQGKPVRRRMWWRWTITGIGVVFLLGTLVVAPGSGDQGAAMALAVGSVFLLIGVAALLPWLVERIVERLQGGPPSWQLAVRRLQLDSGTASRVVSGLVVVLAGTILVQGVLTSMTNRTSRAYHTPDGVAAAPVRVDTTTAHEAEVRQRLSGVAGVTGVHSAKSVQFKSGEQHVFGTLGDCVALKTQANIGDCADGDVFYVTGSSAQPAPKGELRMTDYRKDVEVDGPKWTVPDNIRVVSSANDAKGVSGDLMITPGALGGIQAPGERLQLLVAGAGGADALIDRVATELRPLAWKAEVGKTDYMADFSGRDERMMASFRAVLLTASLFVLAVAAMSLLMLSIEQISERRRPLAALSASGVPIGVLARGSLWQTAVPVVVGVVLAVGAGLGLTAPILRLAKMPMMVDGGVLAGLAGAAVAAVLLVTALTLPLLRQVTRLDTLRSE</sequence>
<keyword evidence="9" id="KW-1185">Reference proteome</keyword>
<accession>A0ABW5I0N6</accession>
<feature type="transmembrane region" description="Helical" evidence="6">
    <location>
        <begin position="360"/>
        <end position="383"/>
    </location>
</feature>
<keyword evidence="4 6" id="KW-1133">Transmembrane helix</keyword>
<feature type="domain" description="ABC3 transporter permease C-terminal" evidence="7">
    <location>
        <begin position="645"/>
        <end position="754"/>
    </location>
</feature>
<dbReference type="RefSeq" id="WP_344264420.1">
    <property type="nucleotide sequence ID" value="NZ_BAAAHV010000002.1"/>
</dbReference>
<feature type="domain" description="ABC3 transporter permease C-terminal" evidence="7">
    <location>
        <begin position="199"/>
        <end position="312"/>
    </location>
</feature>
<dbReference type="PANTHER" id="PTHR30287:SF2">
    <property type="entry name" value="BLL1001 PROTEIN"/>
    <property type="match status" value="1"/>
</dbReference>
<feature type="transmembrane region" description="Helical" evidence="6">
    <location>
        <begin position="247"/>
        <end position="269"/>
    </location>
</feature>
<dbReference type="Pfam" id="PF02687">
    <property type="entry name" value="FtsX"/>
    <property type="match status" value="2"/>
</dbReference>
<organism evidence="8 9">
    <name type="scientific">Amycolatopsis albidoflavus</name>
    <dbReference type="NCBI Taxonomy" id="102226"/>
    <lineage>
        <taxon>Bacteria</taxon>
        <taxon>Bacillati</taxon>
        <taxon>Actinomycetota</taxon>
        <taxon>Actinomycetes</taxon>
        <taxon>Pseudonocardiales</taxon>
        <taxon>Pseudonocardiaceae</taxon>
        <taxon>Amycolatopsis</taxon>
    </lineage>
</organism>
<feature type="transmembrane region" description="Helical" evidence="6">
    <location>
        <begin position="331"/>
        <end position="354"/>
    </location>
</feature>
<gene>
    <name evidence="8" type="ORF">ACFSUT_18435</name>
</gene>
<name>A0ABW5I0N6_9PSEU</name>
<evidence type="ECO:0000256" key="5">
    <source>
        <dbReference type="ARBA" id="ARBA00023136"/>
    </source>
</evidence>
<keyword evidence="2" id="KW-1003">Cell membrane</keyword>